<dbReference type="EMBL" id="JBHMDG010000008">
    <property type="protein sequence ID" value="MFB9312706.1"/>
    <property type="molecule type" value="Genomic_DNA"/>
</dbReference>
<sequence length="130" mass="13346">MSSSTPTSAPVPTELGAFVAALRELAHAAGGTDVVVTASPCGGGACDLSFTLPASGEVEVIVRHGEIRIVEAEEGCPAWCPGDGVEHVQAVPDDLGSRILGVSVVAGVVTVRLGPAALPRRRTRRRPRRS</sequence>
<accession>A0ABV5K7H6</accession>
<name>A0ABV5K7H6_9ACTN</name>
<proteinExistence type="predicted"/>
<gene>
    <name evidence="1" type="ORF">ACFFRI_06580</name>
</gene>
<dbReference type="Proteomes" id="UP001589750">
    <property type="component" value="Unassembled WGS sequence"/>
</dbReference>
<evidence type="ECO:0000313" key="1">
    <source>
        <dbReference type="EMBL" id="MFB9312706.1"/>
    </source>
</evidence>
<reference evidence="1 2" key="1">
    <citation type="submission" date="2024-09" db="EMBL/GenBank/DDBJ databases">
        <authorList>
            <person name="Sun Q."/>
            <person name="Mori K."/>
        </authorList>
    </citation>
    <scope>NUCLEOTIDE SEQUENCE [LARGE SCALE GENOMIC DNA]</scope>
    <source>
        <strain evidence="1 2">JCM 9626</strain>
    </source>
</reference>
<dbReference type="RefSeq" id="WP_140008124.1">
    <property type="nucleotide sequence ID" value="NZ_JBHMDG010000008.1"/>
</dbReference>
<protein>
    <submittedName>
        <fullName evidence="1">Uncharacterized protein</fullName>
    </submittedName>
</protein>
<comment type="caution">
    <text evidence="1">The sequence shown here is derived from an EMBL/GenBank/DDBJ whole genome shotgun (WGS) entry which is preliminary data.</text>
</comment>
<evidence type="ECO:0000313" key="2">
    <source>
        <dbReference type="Proteomes" id="UP001589750"/>
    </source>
</evidence>
<keyword evidence="2" id="KW-1185">Reference proteome</keyword>
<organism evidence="1 2">
    <name type="scientific">Nocardioides plantarum</name>
    <dbReference type="NCBI Taxonomy" id="29299"/>
    <lineage>
        <taxon>Bacteria</taxon>
        <taxon>Bacillati</taxon>
        <taxon>Actinomycetota</taxon>
        <taxon>Actinomycetes</taxon>
        <taxon>Propionibacteriales</taxon>
        <taxon>Nocardioidaceae</taxon>
        <taxon>Nocardioides</taxon>
    </lineage>
</organism>